<evidence type="ECO:0000313" key="1">
    <source>
        <dbReference type="EMBL" id="OSX61771.1"/>
    </source>
</evidence>
<organism evidence="1 2">
    <name type="scientific">Postia placenta MAD-698-R-SB12</name>
    <dbReference type="NCBI Taxonomy" id="670580"/>
    <lineage>
        <taxon>Eukaryota</taxon>
        <taxon>Fungi</taxon>
        <taxon>Dikarya</taxon>
        <taxon>Basidiomycota</taxon>
        <taxon>Agaricomycotina</taxon>
        <taxon>Agaricomycetes</taxon>
        <taxon>Polyporales</taxon>
        <taxon>Adustoporiaceae</taxon>
        <taxon>Rhodonia</taxon>
    </lineage>
</organism>
<evidence type="ECO:0000313" key="2">
    <source>
        <dbReference type="Proteomes" id="UP000194127"/>
    </source>
</evidence>
<dbReference type="GeneID" id="36327679"/>
<dbReference type="OrthoDB" id="5424209at2759"/>
<proteinExistence type="predicted"/>
<keyword evidence="2" id="KW-1185">Reference proteome</keyword>
<sequence>MTAAVSVDIEGGTLRTLDWFVFLAAEAKVRDEFEGNVLISDPSTNLETFQICEIMSVVMRPRSKFPDERKLRIEGCATKEDLTHPAEIGREGQRYLMVGKDGNT</sequence>
<name>A0A1X6MZH3_9APHY</name>
<gene>
    <name evidence="1" type="ORF">POSPLADRAFT_1074650</name>
</gene>
<dbReference type="AlphaFoldDB" id="A0A1X6MZH3"/>
<dbReference type="Proteomes" id="UP000194127">
    <property type="component" value="Unassembled WGS sequence"/>
</dbReference>
<dbReference type="RefSeq" id="XP_024338565.1">
    <property type="nucleotide sequence ID" value="XM_024482730.1"/>
</dbReference>
<dbReference type="EMBL" id="KZ110598">
    <property type="protein sequence ID" value="OSX61771.1"/>
    <property type="molecule type" value="Genomic_DNA"/>
</dbReference>
<reference evidence="1 2" key="1">
    <citation type="submission" date="2017-04" db="EMBL/GenBank/DDBJ databases">
        <title>Genome Sequence of the Model Brown-Rot Fungus Postia placenta SB12.</title>
        <authorList>
            <consortium name="DOE Joint Genome Institute"/>
            <person name="Gaskell J."/>
            <person name="Kersten P."/>
            <person name="Larrondo L.F."/>
            <person name="Canessa P."/>
            <person name="Martinez D."/>
            <person name="Hibbett D."/>
            <person name="Schmoll M."/>
            <person name="Kubicek C.P."/>
            <person name="Martinez A.T."/>
            <person name="Yadav J."/>
            <person name="Master E."/>
            <person name="Magnuson J.K."/>
            <person name="James T."/>
            <person name="Yaver D."/>
            <person name="Berka R."/>
            <person name="Labutti K."/>
            <person name="Lipzen A."/>
            <person name="Aerts A."/>
            <person name="Barry K."/>
            <person name="Henrissat B."/>
            <person name="Blanchette R."/>
            <person name="Grigoriev I."/>
            <person name="Cullen D."/>
        </authorList>
    </citation>
    <scope>NUCLEOTIDE SEQUENCE [LARGE SCALE GENOMIC DNA]</scope>
    <source>
        <strain evidence="1 2">MAD-698-R-SB12</strain>
    </source>
</reference>
<protein>
    <submittedName>
        <fullName evidence="1">Uncharacterized protein</fullName>
    </submittedName>
</protein>
<accession>A0A1X6MZH3</accession>